<sequence length="183" mass="21465">MEVVPIKVSMARKEVFTPTPSTFTLHYPWISYYPPKSLCPITMAILFSRARQQKKNQGFFSRLPFDIRRLVYEKLFGRRVIHIMHYSSTEARESRRENRPRKNISGWVHCVCRRPPDAEPHQHNESDHKCIMGYLIITKVYGFEEGVTALYGSNVLLFRSADEFTVFAPMNFHYAGIMKRLGF</sequence>
<organism evidence="2 3">
    <name type="scientific">Fusarium tricinctum</name>
    <dbReference type="NCBI Taxonomy" id="61284"/>
    <lineage>
        <taxon>Eukaryota</taxon>
        <taxon>Fungi</taxon>
        <taxon>Dikarya</taxon>
        <taxon>Ascomycota</taxon>
        <taxon>Pezizomycotina</taxon>
        <taxon>Sordariomycetes</taxon>
        <taxon>Hypocreomycetidae</taxon>
        <taxon>Hypocreales</taxon>
        <taxon>Nectriaceae</taxon>
        <taxon>Fusarium</taxon>
        <taxon>Fusarium tricinctum species complex</taxon>
    </lineage>
</organism>
<accession>A0A8K0WHT8</accession>
<dbReference type="InterPro" id="IPR056632">
    <property type="entry name" value="DUF7730"/>
</dbReference>
<dbReference type="EMBL" id="JAGPXF010000001">
    <property type="protein sequence ID" value="KAH7263441.1"/>
    <property type="molecule type" value="Genomic_DNA"/>
</dbReference>
<feature type="domain" description="DUF7730" evidence="1">
    <location>
        <begin position="55"/>
        <end position="162"/>
    </location>
</feature>
<evidence type="ECO:0000313" key="3">
    <source>
        <dbReference type="Proteomes" id="UP000813427"/>
    </source>
</evidence>
<reference evidence="2" key="1">
    <citation type="journal article" date="2021" name="Nat. Commun.">
        <title>Genetic determinants of endophytism in the Arabidopsis root mycobiome.</title>
        <authorList>
            <person name="Mesny F."/>
            <person name="Miyauchi S."/>
            <person name="Thiergart T."/>
            <person name="Pickel B."/>
            <person name="Atanasova L."/>
            <person name="Karlsson M."/>
            <person name="Huettel B."/>
            <person name="Barry K.W."/>
            <person name="Haridas S."/>
            <person name="Chen C."/>
            <person name="Bauer D."/>
            <person name="Andreopoulos W."/>
            <person name="Pangilinan J."/>
            <person name="LaButti K."/>
            <person name="Riley R."/>
            <person name="Lipzen A."/>
            <person name="Clum A."/>
            <person name="Drula E."/>
            <person name="Henrissat B."/>
            <person name="Kohler A."/>
            <person name="Grigoriev I.V."/>
            <person name="Martin F.M."/>
            <person name="Hacquard S."/>
        </authorList>
    </citation>
    <scope>NUCLEOTIDE SEQUENCE</scope>
    <source>
        <strain evidence="2">MPI-SDFR-AT-0068</strain>
    </source>
</reference>
<dbReference type="Pfam" id="PF24864">
    <property type="entry name" value="DUF7730"/>
    <property type="match status" value="1"/>
</dbReference>
<dbReference type="AlphaFoldDB" id="A0A8K0WHT8"/>
<keyword evidence="3" id="KW-1185">Reference proteome</keyword>
<comment type="caution">
    <text evidence="2">The sequence shown here is derived from an EMBL/GenBank/DDBJ whole genome shotgun (WGS) entry which is preliminary data.</text>
</comment>
<protein>
    <recommendedName>
        <fullName evidence="1">DUF7730 domain-containing protein</fullName>
    </recommendedName>
</protein>
<proteinExistence type="predicted"/>
<name>A0A8K0WHT8_9HYPO</name>
<evidence type="ECO:0000259" key="1">
    <source>
        <dbReference type="Pfam" id="PF24864"/>
    </source>
</evidence>
<evidence type="ECO:0000313" key="2">
    <source>
        <dbReference type="EMBL" id="KAH7263441.1"/>
    </source>
</evidence>
<gene>
    <name evidence="2" type="ORF">BKA59DRAFT_56393</name>
</gene>
<dbReference type="OrthoDB" id="515692at2759"/>
<dbReference type="Proteomes" id="UP000813427">
    <property type="component" value="Unassembled WGS sequence"/>
</dbReference>